<comment type="caution">
    <text evidence="1">The sequence shown here is derived from an EMBL/GenBank/DDBJ whole genome shotgun (WGS) entry which is preliminary data.</text>
</comment>
<organism evidence="1 2">
    <name type="scientific">Chryseosolibacter histidini</name>
    <dbReference type="NCBI Taxonomy" id="2782349"/>
    <lineage>
        <taxon>Bacteria</taxon>
        <taxon>Pseudomonadati</taxon>
        <taxon>Bacteroidota</taxon>
        <taxon>Cytophagia</taxon>
        <taxon>Cytophagales</taxon>
        <taxon>Chryseotaleaceae</taxon>
        <taxon>Chryseosolibacter</taxon>
    </lineage>
</organism>
<dbReference type="Proteomes" id="UP001319200">
    <property type="component" value="Unassembled WGS sequence"/>
</dbReference>
<name>A0AAP2DSB1_9BACT</name>
<sequence length="183" mass="21113">MPGRFFLLFLVFLMGFDQPKLVKTKVADGITVSIPQGWRPMDGLDFTDRYPSVRAPLAAFTNEERLVDFSVNISATRWPDADIKLAQQFFKSSVQNMFDRVEFLSEGIQEVNGKKFIYFEIGSRINGKPGPQEGLKDPVLRYTYLQYLVEPGRTLVFSFNCPKRDQETWRPIAKDMMRSVKVK</sequence>
<reference evidence="1 2" key="1">
    <citation type="submission" date="2021-05" db="EMBL/GenBank/DDBJ databases">
        <title>A Polyphasic approach of four new species of the genus Ohtaekwangia: Ohtaekwangia histidinii sp. nov., Ohtaekwangia cretensis sp. nov., Ohtaekwangia indiensis sp. nov., Ohtaekwangia reichenbachii sp. nov. from diverse environment.</title>
        <authorList>
            <person name="Octaviana S."/>
        </authorList>
    </citation>
    <scope>NUCLEOTIDE SEQUENCE [LARGE SCALE GENOMIC DNA]</scope>
    <source>
        <strain evidence="1 2">PWU4</strain>
    </source>
</reference>
<keyword evidence="2" id="KW-1185">Reference proteome</keyword>
<protein>
    <submittedName>
        <fullName evidence="1">Uncharacterized protein</fullName>
    </submittedName>
</protein>
<gene>
    <name evidence="1" type="ORF">KK083_32050</name>
</gene>
<evidence type="ECO:0000313" key="1">
    <source>
        <dbReference type="EMBL" id="MBT1701570.1"/>
    </source>
</evidence>
<accession>A0AAP2DSB1</accession>
<evidence type="ECO:0000313" key="2">
    <source>
        <dbReference type="Proteomes" id="UP001319200"/>
    </source>
</evidence>
<dbReference type="AlphaFoldDB" id="A0AAP2DSB1"/>
<dbReference type="RefSeq" id="WP_254170251.1">
    <property type="nucleotide sequence ID" value="NZ_JAHESF010000081.1"/>
</dbReference>
<proteinExistence type="predicted"/>
<dbReference type="EMBL" id="JAHESF010000081">
    <property type="protein sequence ID" value="MBT1701570.1"/>
    <property type="molecule type" value="Genomic_DNA"/>
</dbReference>